<evidence type="ECO:0000313" key="3">
    <source>
        <dbReference type="Proteomes" id="UP000184188"/>
    </source>
</evidence>
<dbReference type="EMBL" id="KV878346">
    <property type="protein sequence ID" value="OJJ45074.1"/>
    <property type="molecule type" value="Genomic_DNA"/>
</dbReference>
<gene>
    <name evidence="2" type="ORF">ASPZODRAFT_160560</name>
</gene>
<protein>
    <recommendedName>
        <fullName evidence="1">HNH nuclease domain-containing protein</fullName>
    </recommendedName>
</protein>
<proteinExistence type="predicted"/>
<keyword evidence="3" id="KW-1185">Reference proteome</keyword>
<evidence type="ECO:0000313" key="2">
    <source>
        <dbReference type="EMBL" id="OJJ45074.1"/>
    </source>
</evidence>
<dbReference type="AlphaFoldDB" id="A0A1L9SDA3"/>
<reference evidence="3" key="1">
    <citation type="journal article" date="2017" name="Genome Biol.">
        <title>Comparative genomics reveals high biological diversity and specific adaptations in the industrially and medically important fungal genus Aspergillus.</title>
        <authorList>
            <person name="de Vries R.P."/>
            <person name="Riley R."/>
            <person name="Wiebenga A."/>
            <person name="Aguilar-Osorio G."/>
            <person name="Amillis S."/>
            <person name="Uchima C.A."/>
            <person name="Anderluh G."/>
            <person name="Asadollahi M."/>
            <person name="Askin M."/>
            <person name="Barry K."/>
            <person name="Battaglia E."/>
            <person name="Bayram O."/>
            <person name="Benocci T."/>
            <person name="Braus-Stromeyer S.A."/>
            <person name="Caldana C."/>
            <person name="Canovas D."/>
            <person name="Cerqueira G.C."/>
            <person name="Chen F."/>
            <person name="Chen W."/>
            <person name="Choi C."/>
            <person name="Clum A."/>
            <person name="Dos Santos R.A."/>
            <person name="Damasio A.R."/>
            <person name="Diallinas G."/>
            <person name="Emri T."/>
            <person name="Fekete E."/>
            <person name="Flipphi M."/>
            <person name="Freyberg S."/>
            <person name="Gallo A."/>
            <person name="Gournas C."/>
            <person name="Habgood R."/>
            <person name="Hainaut M."/>
            <person name="Harispe M.L."/>
            <person name="Henrissat B."/>
            <person name="Hilden K.S."/>
            <person name="Hope R."/>
            <person name="Hossain A."/>
            <person name="Karabika E."/>
            <person name="Karaffa L."/>
            <person name="Karanyi Z."/>
            <person name="Krasevec N."/>
            <person name="Kuo A."/>
            <person name="Kusch H."/>
            <person name="LaButti K."/>
            <person name="Lagendijk E.L."/>
            <person name="Lapidus A."/>
            <person name="Levasseur A."/>
            <person name="Lindquist E."/>
            <person name="Lipzen A."/>
            <person name="Logrieco A.F."/>
            <person name="MacCabe A."/>
            <person name="Maekelae M.R."/>
            <person name="Malavazi I."/>
            <person name="Melin P."/>
            <person name="Meyer V."/>
            <person name="Mielnichuk N."/>
            <person name="Miskei M."/>
            <person name="Molnar A.P."/>
            <person name="Mule G."/>
            <person name="Ngan C.Y."/>
            <person name="Orejas M."/>
            <person name="Orosz E."/>
            <person name="Ouedraogo J.P."/>
            <person name="Overkamp K.M."/>
            <person name="Park H.-S."/>
            <person name="Perrone G."/>
            <person name="Piumi F."/>
            <person name="Punt P.J."/>
            <person name="Ram A.F."/>
            <person name="Ramon A."/>
            <person name="Rauscher S."/>
            <person name="Record E."/>
            <person name="Riano-Pachon D.M."/>
            <person name="Robert V."/>
            <person name="Roehrig J."/>
            <person name="Ruller R."/>
            <person name="Salamov A."/>
            <person name="Salih N.S."/>
            <person name="Samson R.A."/>
            <person name="Sandor E."/>
            <person name="Sanguinetti M."/>
            <person name="Schuetze T."/>
            <person name="Sepcic K."/>
            <person name="Shelest E."/>
            <person name="Sherlock G."/>
            <person name="Sophianopoulou V."/>
            <person name="Squina F.M."/>
            <person name="Sun H."/>
            <person name="Susca A."/>
            <person name="Todd R.B."/>
            <person name="Tsang A."/>
            <person name="Unkles S.E."/>
            <person name="van de Wiele N."/>
            <person name="van Rossen-Uffink D."/>
            <person name="Oliveira J.V."/>
            <person name="Vesth T.C."/>
            <person name="Visser J."/>
            <person name="Yu J.-H."/>
            <person name="Zhou M."/>
            <person name="Andersen M.R."/>
            <person name="Archer D.B."/>
            <person name="Baker S.E."/>
            <person name="Benoit I."/>
            <person name="Brakhage A.A."/>
            <person name="Braus G.H."/>
            <person name="Fischer R."/>
            <person name="Frisvad J.C."/>
            <person name="Goldman G.H."/>
            <person name="Houbraken J."/>
            <person name="Oakley B."/>
            <person name="Pocsi I."/>
            <person name="Scazzocchio C."/>
            <person name="Seiboth B."/>
            <person name="vanKuyk P.A."/>
            <person name="Wortman J."/>
            <person name="Dyer P.S."/>
            <person name="Grigoriev I.V."/>
        </authorList>
    </citation>
    <scope>NUCLEOTIDE SEQUENCE [LARGE SCALE GENOMIC DNA]</scope>
    <source>
        <strain evidence="3">CBS 506.65</strain>
    </source>
</reference>
<dbReference type="OrthoDB" id="2104739at2759"/>
<feature type="domain" description="HNH nuclease" evidence="1">
    <location>
        <begin position="144"/>
        <end position="236"/>
    </location>
</feature>
<name>A0A1L9SDA3_9EURO</name>
<dbReference type="VEuPathDB" id="FungiDB:ASPZODRAFT_160560"/>
<sequence length="349" mass="38635">MDLTRAHSLSDLNETTTDVTLFVEMPSDVRGQLQGYKPADGNDDTAEFLKQVFRYLPSDGKSHLADDLLQCHSDDNIRQLAQNIESGLLVPIKAAGAKTATITPSPRIGLEESIENLGSTIDSSMVRKQKELRERCSRRDGDMCVISGVFDSDKDAPPGKETADLEAAHIIPFCLASFKDPAEQRYITSVWNTMYRYFPGIRSRIAFEYQSIDEARNAMMLVSIIHRQFGKFNIALEATGVPSQYRVKTFPRLPTTIRWYLPKNGIVNLITHDGREELPSPLLLQVHAAIANILHATGRAEAINKALQDYDDISVLARSGATNIARLLAVSRLPSLAIASPNANRPSKT</sequence>
<dbReference type="Pfam" id="PF13391">
    <property type="entry name" value="HNH_2"/>
    <property type="match status" value="1"/>
</dbReference>
<evidence type="ECO:0000259" key="1">
    <source>
        <dbReference type="Pfam" id="PF13391"/>
    </source>
</evidence>
<organism evidence="2 3">
    <name type="scientific">Penicilliopsis zonata CBS 506.65</name>
    <dbReference type="NCBI Taxonomy" id="1073090"/>
    <lineage>
        <taxon>Eukaryota</taxon>
        <taxon>Fungi</taxon>
        <taxon>Dikarya</taxon>
        <taxon>Ascomycota</taxon>
        <taxon>Pezizomycotina</taxon>
        <taxon>Eurotiomycetes</taxon>
        <taxon>Eurotiomycetidae</taxon>
        <taxon>Eurotiales</taxon>
        <taxon>Aspergillaceae</taxon>
        <taxon>Penicilliopsis</taxon>
    </lineage>
</organism>
<dbReference type="InterPro" id="IPR003615">
    <property type="entry name" value="HNH_nuc"/>
</dbReference>
<dbReference type="Proteomes" id="UP000184188">
    <property type="component" value="Unassembled WGS sequence"/>
</dbReference>
<dbReference type="GeneID" id="34612940"/>
<dbReference type="RefSeq" id="XP_022579584.1">
    <property type="nucleotide sequence ID" value="XM_022726476.1"/>
</dbReference>
<accession>A0A1L9SDA3</accession>
<dbReference type="STRING" id="1073090.A0A1L9SDA3"/>